<dbReference type="KEGG" id="abae:CL176_07825"/>
<dbReference type="PANTHER" id="PTHR44196:SF1">
    <property type="entry name" value="DEHYDROGENASE_REDUCTASE SDR FAMILY MEMBER 7B"/>
    <property type="match status" value="1"/>
</dbReference>
<feature type="domain" description="Ketoreductase" evidence="3">
    <location>
        <begin position="7"/>
        <end position="193"/>
    </location>
</feature>
<dbReference type="InterPro" id="IPR020904">
    <property type="entry name" value="Sc_DH/Rdtase_CS"/>
</dbReference>
<dbReference type="InterPro" id="IPR002347">
    <property type="entry name" value="SDR_fam"/>
</dbReference>
<dbReference type="EMBL" id="CP023434">
    <property type="protein sequence ID" value="AXY25912.1"/>
    <property type="molecule type" value="Genomic_DNA"/>
</dbReference>
<dbReference type="Gene3D" id="3.40.50.720">
    <property type="entry name" value="NAD(P)-binding Rossmann-like Domain"/>
    <property type="match status" value="1"/>
</dbReference>
<reference evidence="4 5" key="1">
    <citation type="submission" date="2017-09" db="EMBL/GenBank/DDBJ databases">
        <title>Complete genome sequence of Oxytococcus suis strain ZY16052.</title>
        <authorList>
            <person name="Li F."/>
        </authorList>
    </citation>
    <scope>NUCLEOTIDE SEQUENCE [LARGE SCALE GENOMIC DNA]</scope>
    <source>
        <strain evidence="4 5">ZY16052</strain>
    </source>
</reference>
<evidence type="ECO:0000256" key="2">
    <source>
        <dbReference type="ARBA" id="ARBA00023002"/>
    </source>
</evidence>
<comment type="similarity">
    <text evidence="1">Belongs to the short-chain dehydrogenases/reductases (SDR) family.</text>
</comment>
<sequence>MGRVTGKVWLVTGASSGIGRAVAYGLAKEGGHLILLARRKEKLIEIAQDIFRRYKVDVLVIAVDLTDNHALEHAINWAFAKRPVIHGAVHCAGYGLFKEAVALSYEDMRQMLQINTLSAMHVSQLLTQQWLKRGIPGHLTLVASSAGKIATPASGVYSASKSGIISYANSLRMEVAHAGIQVTVVNPGPVRTAFFSHEASMQAYLERVYPLALEPDSLAQEIIQAMGSKRKPRELNRPSILQLASQLYGLFPIVGDFVVKYFFNLKEG</sequence>
<protein>
    <recommendedName>
        <fullName evidence="3">Ketoreductase domain-containing protein</fullName>
    </recommendedName>
</protein>
<name>A0A347WLF5_9LACT</name>
<organism evidence="4 5">
    <name type="scientific">Suicoccus acidiformans</name>
    <dbReference type="NCBI Taxonomy" id="2036206"/>
    <lineage>
        <taxon>Bacteria</taxon>
        <taxon>Bacillati</taxon>
        <taxon>Bacillota</taxon>
        <taxon>Bacilli</taxon>
        <taxon>Lactobacillales</taxon>
        <taxon>Aerococcaceae</taxon>
        <taxon>Suicoccus</taxon>
    </lineage>
</organism>
<accession>A0A347WLF5</accession>
<dbReference type="GO" id="GO:0016491">
    <property type="term" value="F:oxidoreductase activity"/>
    <property type="evidence" value="ECO:0007669"/>
    <property type="project" value="UniProtKB-KW"/>
</dbReference>
<dbReference type="InterPro" id="IPR036291">
    <property type="entry name" value="NAD(P)-bd_dom_sf"/>
</dbReference>
<keyword evidence="5" id="KW-1185">Reference proteome</keyword>
<evidence type="ECO:0000256" key="1">
    <source>
        <dbReference type="ARBA" id="ARBA00006484"/>
    </source>
</evidence>
<evidence type="ECO:0000313" key="4">
    <source>
        <dbReference type="EMBL" id="AXY25912.1"/>
    </source>
</evidence>
<dbReference type="PROSITE" id="PS00061">
    <property type="entry name" value="ADH_SHORT"/>
    <property type="match status" value="1"/>
</dbReference>
<dbReference type="Pfam" id="PF00106">
    <property type="entry name" value="adh_short"/>
    <property type="match status" value="1"/>
</dbReference>
<dbReference type="Proteomes" id="UP000263232">
    <property type="component" value="Chromosome"/>
</dbReference>
<dbReference type="PANTHER" id="PTHR44196">
    <property type="entry name" value="DEHYDROGENASE/REDUCTASE SDR FAMILY MEMBER 7B"/>
    <property type="match status" value="1"/>
</dbReference>
<dbReference type="SMART" id="SM00822">
    <property type="entry name" value="PKS_KR"/>
    <property type="match status" value="1"/>
</dbReference>
<dbReference type="GO" id="GO:0016020">
    <property type="term" value="C:membrane"/>
    <property type="evidence" value="ECO:0007669"/>
    <property type="project" value="TreeGrafter"/>
</dbReference>
<proteinExistence type="inferred from homology"/>
<dbReference type="PRINTS" id="PR00081">
    <property type="entry name" value="GDHRDH"/>
</dbReference>
<dbReference type="OrthoDB" id="9793345at2"/>
<dbReference type="AlphaFoldDB" id="A0A347WLF5"/>
<gene>
    <name evidence="4" type="ORF">CL176_07825</name>
</gene>
<dbReference type="RefSeq" id="WP_118990812.1">
    <property type="nucleotide sequence ID" value="NZ_CP023434.1"/>
</dbReference>
<evidence type="ECO:0000313" key="5">
    <source>
        <dbReference type="Proteomes" id="UP000263232"/>
    </source>
</evidence>
<evidence type="ECO:0000259" key="3">
    <source>
        <dbReference type="SMART" id="SM00822"/>
    </source>
</evidence>
<keyword evidence="2" id="KW-0560">Oxidoreductase</keyword>
<dbReference type="SUPFAM" id="SSF51735">
    <property type="entry name" value="NAD(P)-binding Rossmann-fold domains"/>
    <property type="match status" value="1"/>
</dbReference>
<dbReference type="InterPro" id="IPR057326">
    <property type="entry name" value="KR_dom"/>
</dbReference>